<evidence type="ECO:0000259" key="1">
    <source>
        <dbReference type="Pfam" id="PF00462"/>
    </source>
</evidence>
<dbReference type="EMBL" id="CP020472">
    <property type="protein sequence ID" value="ARD22393.1"/>
    <property type="molecule type" value="Genomic_DNA"/>
</dbReference>
<name>A0ABN4YE41_9GAMM</name>
<dbReference type="RefSeq" id="WP_055024548.1">
    <property type="nucleotide sequence ID" value="NZ_CANMJJ010000001.1"/>
</dbReference>
<dbReference type="Proteomes" id="UP000191820">
    <property type="component" value="Chromosome"/>
</dbReference>
<accession>A0ABN4YE41</accession>
<evidence type="ECO:0000313" key="3">
    <source>
        <dbReference type="Proteomes" id="UP000191820"/>
    </source>
</evidence>
<protein>
    <submittedName>
        <fullName evidence="2">NrdH-redoxin</fullName>
    </submittedName>
</protein>
<proteinExistence type="predicted"/>
<organism evidence="2 3">
    <name type="scientific">Shewanella japonica</name>
    <dbReference type="NCBI Taxonomy" id="93973"/>
    <lineage>
        <taxon>Bacteria</taxon>
        <taxon>Pseudomonadati</taxon>
        <taxon>Pseudomonadota</taxon>
        <taxon>Gammaproteobacteria</taxon>
        <taxon>Alteromonadales</taxon>
        <taxon>Shewanellaceae</taxon>
        <taxon>Shewanella</taxon>
    </lineage>
</organism>
<gene>
    <name evidence="2" type="ORF">SJ2017_2095</name>
</gene>
<dbReference type="InterPro" id="IPR002109">
    <property type="entry name" value="Glutaredoxin"/>
</dbReference>
<dbReference type="CDD" id="cd02976">
    <property type="entry name" value="NrdH"/>
    <property type="match status" value="1"/>
</dbReference>
<dbReference type="PROSITE" id="PS51354">
    <property type="entry name" value="GLUTAREDOXIN_2"/>
    <property type="match status" value="1"/>
</dbReference>
<keyword evidence="3" id="KW-1185">Reference proteome</keyword>
<evidence type="ECO:0000313" key="2">
    <source>
        <dbReference type="EMBL" id="ARD22393.1"/>
    </source>
</evidence>
<dbReference type="Gene3D" id="3.40.30.10">
    <property type="entry name" value="Glutaredoxin"/>
    <property type="match status" value="1"/>
</dbReference>
<dbReference type="InterPro" id="IPR036249">
    <property type="entry name" value="Thioredoxin-like_sf"/>
</dbReference>
<feature type="domain" description="Glutaredoxin" evidence="1">
    <location>
        <begin position="35"/>
        <end position="93"/>
    </location>
</feature>
<reference evidence="2 3" key="1">
    <citation type="submission" date="2017-03" db="EMBL/GenBank/DDBJ databases">
        <title>Genome sequencing of Shewanella japonica KCTC 22435.</title>
        <authorList>
            <person name="Kim K.M."/>
        </authorList>
    </citation>
    <scope>NUCLEOTIDE SEQUENCE [LARGE SCALE GENOMIC DNA]</scope>
    <source>
        <strain evidence="2 3">KCTC 22435</strain>
    </source>
</reference>
<dbReference type="SUPFAM" id="SSF52833">
    <property type="entry name" value="Thioredoxin-like"/>
    <property type="match status" value="1"/>
</dbReference>
<sequence length="106" mass="12169">MKKLFVLLVLYAAYQHWNQSPVEPIRATYAASNEVIMYATAWCKYCQKARIFFDDNGIAYQEFDIEKSFAANERYQALNGQGIPLLQVNGTLIRGFNQDKIVSSLH</sequence>
<dbReference type="Pfam" id="PF00462">
    <property type="entry name" value="Glutaredoxin"/>
    <property type="match status" value="1"/>
</dbReference>